<dbReference type="Proteomes" id="UP000187203">
    <property type="component" value="Unassembled WGS sequence"/>
</dbReference>
<gene>
    <name evidence="1" type="ORF">COLO4_11630</name>
</gene>
<evidence type="ECO:0000313" key="2">
    <source>
        <dbReference type="Proteomes" id="UP000187203"/>
    </source>
</evidence>
<proteinExistence type="predicted"/>
<keyword evidence="2" id="KW-1185">Reference proteome</keyword>
<evidence type="ECO:0000313" key="1">
    <source>
        <dbReference type="EMBL" id="OMP01763.1"/>
    </source>
</evidence>
<dbReference type="EMBL" id="AWUE01014719">
    <property type="protein sequence ID" value="OMP01763.1"/>
    <property type="molecule type" value="Genomic_DNA"/>
</dbReference>
<protein>
    <submittedName>
        <fullName evidence="1">Uncharacterized protein</fullName>
    </submittedName>
</protein>
<sequence>MAPIGLASIPLVTSNMEIALESKNQAMGLASIARGLDRDS</sequence>
<dbReference type="AlphaFoldDB" id="A0A1R3K3W4"/>
<name>A0A1R3K3W4_9ROSI</name>
<accession>A0A1R3K3W4</accession>
<reference evidence="2" key="1">
    <citation type="submission" date="2013-09" db="EMBL/GenBank/DDBJ databases">
        <title>Corchorus olitorius genome sequencing.</title>
        <authorList>
            <person name="Alam M."/>
            <person name="Haque M.S."/>
            <person name="Islam M.S."/>
            <person name="Emdad E.M."/>
            <person name="Islam M.M."/>
            <person name="Ahmed B."/>
            <person name="Halim A."/>
            <person name="Hossen Q.M.M."/>
            <person name="Hossain M.Z."/>
            <person name="Ahmed R."/>
            <person name="Khan M.M."/>
            <person name="Islam R."/>
            <person name="Rashid M.M."/>
            <person name="Khan S.A."/>
            <person name="Rahman M.S."/>
            <person name="Alam M."/>
            <person name="Yahiya A.S."/>
            <person name="Khan M.S."/>
            <person name="Azam M.S."/>
            <person name="Haque T."/>
            <person name="Lashkar M.Z.H."/>
            <person name="Akhand A.I."/>
            <person name="Morshed G."/>
            <person name="Roy S."/>
            <person name="Uddin K.S."/>
            <person name="Rabeya T."/>
            <person name="Hossain A.S."/>
            <person name="Chowdhury A."/>
            <person name="Snigdha A.R."/>
            <person name="Mortoza M.S."/>
            <person name="Matin S.A."/>
            <person name="Hoque S.M.E."/>
            <person name="Islam M.K."/>
            <person name="Roy D.K."/>
            <person name="Haider R."/>
            <person name="Moosa M.M."/>
            <person name="Elias S.M."/>
            <person name="Hasan A.M."/>
            <person name="Jahan S."/>
            <person name="Shafiuddin M."/>
            <person name="Mahmood N."/>
            <person name="Shommy N.S."/>
        </authorList>
    </citation>
    <scope>NUCLEOTIDE SEQUENCE [LARGE SCALE GENOMIC DNA]</scope>
    <source>
        <strain evidence="2">cv. O-4</strain>
    </source>
</reference>
<organism evidence="1 2">
    <name type="scientific">Corchorus olitorius</name>
    <dbReference type="NCBI Taxonomy" id="93759"/>
    <lineage>
        <taxon>Eukaryota</taxon>
        <taxon>Viridiplantae</taxon>
        <taxon>Streptophyta</taxon>
        <taxon>Embryophyta</taxon>
        <taxon>Tracheophyta</taxon>
        <taxon>Spermatophyta</taxon>
        <taxon>Magnoliopsida</taxon>
        <taxon>eudicotyledons</taxon>
        <taxon>Gunneridae</taxon>
        <taxon>Pentapetalae</taxon>
        <taxon>rosids</taxon>
        <taxon>malvids</taxon>
        <taxon>Malvales</taxon>
        <taxon>Malvaceae</taxon>
        <taxon>Grewioideae</taxon>
        <taxon>Apeibeae</taxon>
        <taxon>Corchorus</taxon>
    </lineage>
</organism>
<comment type="caution">
    <text evidence="1">The sequence shown here is derived from an EMBL/GenBank/DDBJ whole genome shotgun (WGS) entry which is preliminary data.</text>
</comment>